<evidence type="ECO:0000313" key="3">
    <source>
        <dbReference type="Proteomes" id="UP000186108"/>
    </source>
</evidence>
<dbReference type="EMBL" id="CP009113">
    <property type="protein sequence ID" value="ANS32619.1"/>
    <property type="molecule type" value="Genomic_DNA"/>
</dbReference>
<geneLocation type="plasmid" evidence="3">
    <name>pr1cp2</name>
</geneLocation>
<protein>
    <submittedName>
        <fullName evidence="2">Putative membrane protein</fullName>
    </submittedName>
</protein>
<keyword evidence="2" id="KW-0614">Plasmid</keyword>
<keyword evidence="1" id="KW-0472">Membrane</keyword>
<dbReference type="RefSeq" id="WP_065493925.1">
    <property type="nucleotide sequence ID" value="NZ_CP009113.1"/>
</dbReference>
<name>A0A1B1KJ33_RHOOP</name>
<feature type="transmembrane region" description="Helical" evidence="1">
    <location>
        <begin position="296"/>
        <end position="323"/>
    </location>
</feature>
<keyword evidence="1" id="KW-1133">Transmembrane helix</keyword>
<organism evidence="2 3">
    <name type="scientific">Rhodococcus opacus</name>
    <name type="common">Nocardia opaca</name>
    <dbReference type="NCBI Taxonomy" id="37919"/>
    <lineage>
        <taxon>Bacteria</taxon>
        <taxon>Bacillati</taxon>
        <taxon>Actinomycetota</taxon>
        <taxon>Actinomycetes</taxon>
        <taxon>Mycobacteriales</taxon>
        <taxon>Nocardiaceae</taxon>
        <taxon>Rhodococcus</taxon>
    </lineage>
</organism>
<accession>A0A1B1KJ33</accession>
<evidence type="ECO:0000256" key="1">
    <source>
        <dbReference type="SAM" id="Phobius"/>
    </source>
</evidence>
<dbReference type="AlphaFoldDB" id="A0A1B1KJ33"/>
<sequence length="351" mass="36572">MEGTTPEETSSDERITLDGLIDPKITGALDGLFDTSLQHRILDSMVDAKLATSAFDGITVGMLDSMVDAKLAAGAFGLGVTSAALPINALTGLDTLNNQVLAGFKTPTFAEWAGSSAAVDLVGPSFGALIAESTGGAATNALAGFTNAAESANIPNFINRFVSVMSDGAAQNLVVNMPDLFPSLAPLQGWMTENIGVVSEMTTPIAELIRNANATVGDVTSDHIEFEVGDATVVLPELENLTEAYETGNYDRPSFAAFSEVVENSAVWRDAIDNAVARLRTGIPLSLAKKRAIVKLGVFFALTTILGVAALTGNFMVVGVLIASVSTANGVMGEVSKLVDDKVLPDRDEDQ</sequence>
<keyword evidence="1" id="KW-0812">Transmembrane</keyword>
<reference evidence="2 3" key="1">
    <citation type="submission" date="2014-07" db="EMBL/GenBank/DDBJ databases">
        <authorList>
            <person name="Zhang J.E."/>
            <person name="Yang H."/>
            <person name="Guo J."/>
            <person name="Deng Z."/>
            <person name="Luo H."/>
            <person name="Luo M."/>
            <person name="Zhao B."/>
        </authorList>
    </citation>
    <scope>NUCLEOTIDE SEQUENCE [LARGE SCALE GENOMIC DNA]</scope>
    <source>
        <strain evidence="2 3">1CP</strain>
        <plasmid evidence="3">Plasmid pr1cp2</plasmid>
    </source>
</reference>
<evidence type="ECO:0000313" key="2">
    <source>
        <dbReference type="EMBL" id="ANS32619.1"/>
    </source>
</evidence>
<proteinExistence type="predicted"/>
<dbReference type="Proteomes" id="UP000186108">
    <property type="component" value="Plasmid pR1CP2"/>
</dbReference>
<gene>
    <name evidence="2" type="ORF">R1CP_40195</name>
</gene>